<accession>A0ABU2L144</accession>
<keyword evidence="4" id="KW-0540">Nuclease</keyword>
<organism evidence="4 5">
    <name type="scientific">Streptomonospora wellingtoniae</name>
    <dbReference type="NCBI Taxonomy" id="3075544"/>
    <lineage>
        <taxon>Bacteria</taxon>
        <taxon>Bacillati</taxon>
        <taxon>Actinomycetota</taxon>
        <taxon>Actinomycetes</taxon>
        <taxon>Streptosporangiales</taxon>
        <taxon>Nocardiopsidaceae</taxon>
        <taxon>Streptomonospora</taxon>
    </lineage>
</organism>
<comment type="caution">
    <text evidence="4">The sequence shown here is derived from an EMBL/GenBank/DDBJ whole genome shotgun (WGS) entry which is preliminary data.</text>
</comment>
<feature type="chain" id="PRO_5046353534" evidence="2">
    <location>
        <begin position="32"/>
        <end position="216"/>
    </location>
</feature>
<evidence type="ECO:0000313" key="5">
    <source>
        <dbReference type="Proteomes" id="UP001183226"/>
    </source>
</evidence>
<dbReference type="Pfam" id="PF07510">
    <property type="entry name" value="GmrSD_C"/>
    <property type="match status" value="1"/>
</dbReference>
<sequence length="216" mass="22891">MPGPLRPAASAAAAVLAALALLLSAAAPAQAAPAPPPPPGLAEARDQLAQLRSEPEGSSSDYDRDLFPHWSAVEGNCNARETVLRRDGSGVEVGTDCYPDSGSWTSPYDGFTTSDPSEVSVDHMVALAEAWYSGADTWSTSRRESFANDLSTPQLWAVSISSNSSKGADDPAEWMPERTGVHCDYAKSWINVKYEWDLSADSAEVAALEDLLDSAC</sequence>
<feature type="signal peptide" evidence="2">
    <location>
        <begin position="1"/>
        <end position="31"/>
    </location>
</feature>
<evidence type="ECO:0000256" key="1">
    <source>
        <dbReference type="SAM" id="MobiDB-lite"/>
    </source>
</evidence>
<evidence type="ECO:0000259" key="3">
    <source>
        <dbReference type="Pfam" id="PF07510"/>
    </source>
</evidence>
<feature type="region of interest" description="Disordered" evidence="1">
    <location>
        <begin position="28"/>
        <end position="65"/>
    </location>
</feature>
<proteinExistence type="predicted"/>
<dbReference type="GO" id="GO:0004519">
    <property type="term" value="F:endonuclease activity"/>
    <property type="evidence" value="ECO:0007669"/>
    <property type="project" value="UniProtKB-KW"/>
</dbReference>
<keyword evidence="2" id="KW-0732">Signal</keyword>
<name>A0ABU2L144_9ACTN</name>
<keyword evidence="5" id="KW-1185">Reference proteome</keyword>
<dbReference type="RefSeq" id="WP_311547771.1">
    <property type="nucleotide sequence ID" value="NZ_JAVREK010000042.1"/>
</dbReference>
<dbReference type="EMBL" id="JAVREK010000042">
    <property type="protein sequence ID" value="MDT0305260.1"/>
    <property type="molecule type" value="Genomic_DNA"/>
</dbReference>
<keyword evidence="4" id="KW-0255">Endonuclease</keyword>
<protein>
    <submittedName>
        <fullName evidence="4">HNH endonuclease</fullName>
    </submittedName>
</protein>
<dbReference type="InterPro" id="IPR011089">
    <property type="entry name" value="GmrSD_C"/>
</dbReference>
<evidence type="ECO:0000313" key="4">
    <source>
        <dbReference type="EMBL" id="MDT0305260.1"/>
    </source>
</evidence>
<reference evidence="5" key="1">
    <citation type="submission" date="2023-07" db="EMBL/GenBank/DDBJ databases">
        <title>30 novel species of actinomycetes from the DSMZ collection.</title>
        <authorList>
            <person name="Nouioui I."/>
        </authorList>
    </citation>
    <scope>NUCLEOTIDE SEQUENCE [LARGE SCALE GENOMIC DNA]</scope>
    <source>
        <strain evidence="5">DSM 45055</strain>
    </source>
</reference>
<keyword evidence="4" id="KW-0378">Hydrolase</keyword>
<dbReference type="PANTHER" id="PTHR24094">
    <property type="entry name" value="SECRETED PROTEIN"/>
    <property type="match status" value="1"/>
</dbReference>
<dbReference type="PANTHER" id="PTHR24094:SF15">
    <property type="entry name" value="AMP-DEPENDENT SYNTHETASE_LIGASE DOMAIN-CONTAINING PROTEIN-RELATED"/>
    <property type="match status" value="1"/>
</dbReference>
<evidence type="ECO:0000256" key="2">
    <source>
        <dbReference type="SAM" id="SignalP"/>
    </source>
</evidence>
<gene>
    <name evidence="4" type="ORF">RM446_24310</name>
</gene>
<dbReference type="Proteomes" id="UP001183226">
    <property type="component" value="Unassembled WGS sequence"/>
</dbReference>
<feature type="domain" description="GmrSD restriction endonucleases C-terminal" evidence="3">
    <location>
        <begin position="112"/>
        <end position="207"/>
    </location>
</feature>